<name>A0AAW5A7J8_9PSED</name>
<dbReference type="NCBIfam" id="NF041471">
    <property type="entry name" value="phage_reg_YmfL"/>
    <property type="match status" value="1"/>
</dbReference>
<evidence type="ECO:0008006" key="3">
    <source>
        <dbReference type="Google" id="ProtNLM"/>
    </source>
</evidence>
<organism evidence="1 2">
    <name type="scientific">Pseudomonas proteolytica</name>
    <dbReference type="NCBI Taxonomy" id="219574"/>
    <lineage>
        <taxon>Bacteria</taxon>
        <taxon>Pseudomonadati</taxon>
        <taxon>Pseudomonadota</taxon>
        <taxon>Gammaproteobacteria</taxon>
        <taxon>Pseudomonadales</taxon>
        <taxon>Pseudomonadaceae</taxon>
        <taxon>Pseudomonas</taxon>
    </lineage>
</organism>
<dbReference type="InterPro" id="IPR048188">
    <property type="entry name" value="YmfL-like"/>
</dbReference>
<proteinExistence type="predicted"/>
<accession>A0AAW5A7J8</accession>
<dbReference type="InterPro" id="IPR009679">
    <property type="entry name" value="Phage_186_CII-like"/>
</dbReference>
<dbReference type="Pfam" id="PF06892">
    <property type="entry name" value="Phage_CP76"/>
    <property type="match status" value="1"/>
</dbReference>
<dbReference type="GO" id="GO:0003677">
    <property type="term" value="F:DNA binding"/>
    <property type="evidence" value="ECO:0007669"/>
    <property type="project" value="InterPro"/>
</dbReference>
<dbReference type="RefSeq" id="WP_236300677.1">
    <property type="nucleotide sequence ID" value="NZ_WKEB01000094.1"/>
</dbReference>
<sequence length="157" mass="16988">MKTPVLETRRQVMAAVSNAFPGGMDCAAARLGIKDKRLENQIYETAGCKPLSDAEIHVLESETNTEHLPDYICAMYGGVFVKIPEAGELDNVDLYQRSLTASAQRGALDQMVASALEDGEIDAIEAKKIRALHSKYMSASLEAVGAVIELHKASHKA</sequence>
<evidence type="ECO:0000313" key="1">
    <source>
        <dbReference type="EMBL" id="MCF5059917.1"/>
    </source>
</evidence>
<evidence type="ECO:0000313" key="2">
    <source>
        <dbReference type="Proteomes" id="UP000814172"/>
    </source>
</evidence>
<dbReference type="Proteomes" id="UP000814172">
    <property type="component" value="Unassembled WGS sequence"/>
</dbReference>
<dbReference type="EMBL" id="WKEW01000110">
    <property type="protein sequence ID" value="MCF5059917.1"/>
    <property type="molecule type" value="Genomic_DNA"/>
</dbReference>
<gene>
    <name evidence="1" type="ORF">GIW75_23580</name>
</gene>
<comment type="caution">
    <text evidence="1">The sequence shown here is derived from an EMBL/GenBank/DDBJ whole genome shotgun (WGS) entry which is preliminary data.</text>
</comment>
<reference evidence="1 2" key="1">
    <citation type="submission" date="2019-11" db="EMBL/GenBank/DDBJ databases">
        <title>Epiphytic Pseudomonas syringae from cherry orchards.</title>
        <authorList>
            <person name="Hulin M.T."/>
        </authorList>
    </citation>
    <scope>NUCLEOTIDE SEQUENCE [LARGE SCALE GENOMIC DNA]</scope>
    <source>
        <strain evidence="1 2">PA-6-9F</strain>
    </source>
</reference>
<protein>
    <recommendedName>
        <fullName evidence="3">Prophage PssSM-01</fullName>
    </recommendedName>
</protein>
<dbReference type="AlphaFoldDB" id="A0AAW5A7J8"/>
<keyword evidence="2" id="KW-1185">Reference proteome</keyword>